<evidence type="ECO:0000313" key="2">
    <source>
        <dbReference type="Proteomes" id="UP001065298"/>
    </source>
</evidence>
<sequence length="235" mass="26398">MKESLLSKAGMAMLAYPLIVSAQQLEPILYPFDIFNVTDTCFMMLNTTVTECSGLLDLYLATPEGAFEPARKVHLDHICVPTCRKALVNFRPKVEAACNTTKDAVAFHYGDMVFAPRPSATYQTDLLIVAYDVHCYKDRDTGKFCDQLLTEWRTGRDTNFPIECEDCTLGQWMKQLQAPIRYHDEGASKFSKATSACGATGYEYVKPTTSYISTMDLYMETWLDSFTPPTPTPTP</sequence>
<proteinExistence type="predicted"/>
<gene>
    <name evidence="1" type="ORF">NCS57_00811300</name>
</gene>
<name>A0ACC0QTR9_9HYPO</name>
<evidence type="ECO:0000313" key="1">
    <source>
        <dbReference type="EMBL" id="KAI8665885.1"/>
    </source>
</evidence>
<dbReference type="Proteomes" id="UP001065298">
    <property type="component" value="Chromosome 6"/>
</dbReference>
<comment type="caution">
    <text evidence="1">The sequence shown here is derived from an EMBL/GenBank/DDBJ whole genome shotgun (WGS) entry which is preliminary data.</text>
</comment>
<dbReference type="EMBL" id="CM046508">
    <property type="protein sequence ID" value="KAI8665885.1"/>
    <property type="molecule type" value="Genomic_DNA"/>
</dbReference>
<organism evidence="1 2">
    <name type="scientific">Fusarium keratoplasticum</name>
    <dbReference type="NCBI Taxonomy" id="1328300"/>
    <lineage>
        <taxon>Eukaryota</taxon>
        <taxon>Fungi</taxon>
        <taxon>Dikarya</taxon>
        <taxon>Ascomycota</taxon>
        <taxon>Pezizomycotina</taxon>
        <taxon>Sordariomycetes</taxon>
        <taxon>Hypocreomycetidae</taxon>
        <taxon>Hypocreales</taxon>
        <taxon>Nectriaceae</taxon>
        <taxon>Fusarium</taxon>
        <taxon>Fusarium solani species complex</taxon>
    </lineage>
</organism>
<keyword evidence="2" id="KW-1185">Reference proteome</keyword>
<reference evidence="1" key="1">
    <citation type="submission" date="2022-06" db="EMBL/GenBank/DDBJ databases">
        <title>Fusarium solani species complex genomes reveal bases of compartmentalisation and animal pathogenesis.</title>
        <authorList>
            <person name="Tsai I.J."/>
        </authorList>
    </citation>
    <scope>NUCLEOTIDE SEQUENCE</scope>
    <source>
        <strain evidence="1">Fu6.1</strain>
    </source>
</reference>
<protein>
    <submittedName>
        <fullName evidence="1">Uncharacterized protein</fullName>
    </submittedName>
</protein>
<accession>A0ACC0QTR9</accession>